<name>A0A644ZPI3_9ZZZZ</name>
<evidence type="ECO:0000256" key="4">
    <source>
        <dbReference type="ARBA" id="ARBA00022692"/>
    </source>
</evidence>
<dbReference type="InterPro" id="IPR004681">
    <property type="entry name" value="TRAP_DctM"/>
</dbReference>
<feature type="transmembrane region" description="Helical" evidence="7">
    <location>
        <begin position="241"/>
        <end position="257"/>
    </location>
</feature>
<feature type="transmembrane region" description="Helical" evidence="7">
    <location>
        <begin position="213"/>
        <end position="235"/>
    </location>
</feature>
<evidence type="ECO:0000256" key="5">
    <source>
        <dbReference type="ARBA" id="ARBA00022989"/>
    </source>
</evidence>
<dbReference type="PANTHER" id="PTHR33362">
    <property type="entry name" value="SIALIC ACID TRAP TRANSPORTER PERMEASE PROTEIN SIAT-RELATED"/>
    <property type="match status" value="1"/>
</dbReference>
<evidence type="ECO:0000256" key="7">
    <source>
        <dbReference type="SAM" id="Phobius"/>
    </source>
</evidence>
<dbReference type="AlphaFoldDB" id="A0A644ZPI3"/>
<organism evidence="9">
    <name type="scientific">bioreactor metagenome</name>
    <dbReference type="NCBI Taxonomy" id="1076179"/>
    <lineage>
        <taxon>unclassified sequences</taxon>
        <taxon>metagenomes</taxon>
        <taxon>ecological metagenomes</taxon>
    </lineage>
</organism>
<feature type="transmembrane region" description="Helical" evidence="7">
    <location>
        <begin position="138"/>
        <end position="158"/>
    </location>
</feature>
<feature type="transmembrane region" description="Helical" evidence="7">
    <location>
        <begin position="396"/>
        <end position="418"/>
    </location>
</feature>
<proteinExistence type="predicted"/>
<evidence type="ECO:0000313" key="9">
    <source>
        <dbReference type="EMBL" id="MPM42657.1"/>
    </source>
</evidence>
<evidence type="ECO:0000256" key="1">
    <source>
        <dbReference type="ARBA" id="ARBA00004429"/>
    </source>
</evidence>
<keyword evidence="5 7" id="KW-1133">Transmembrane helix</keyword>
<evidence type="ECO:0000259" key="8">
    <source>
        <dbReference type="Pfam" id="PF06808"/>
    </source>
</evidence>
<keyword evidence="4 7" id="KW-0812">Transmembrane</keyword>
<keyword evidence="3" id="KW-0997">Cell inner membrane</keyword>
<dbReference type="PIRSF" id="PIRSF006066">
    <property type="entry name" value="HI0050"/>
    <property type="match status" value="1"/>
</dbReference>
<accession>A0A644ZPI3</accession>
<dbReference type="GO" id="GO:0005886">
    <property type="term" value="C:plasma membrane"/>
    <property type="evidence" value="ECO:0007669"/>
    <property type="project" value="UniProtKB-SubCell"/>
</dbReference>
<comment type="subcellular location">
    <subcellularLocation>
        <location evidence="1">Cell inner membrane</location>
        <topology evidence="1">Multi-pass membrane protein</topology>
    </subcellularLocation>
</comment>
<feature type="transmembrane region" description="Helical" evidence="7">
    <location>
        <begin position="81"/>
        <end position="107"/>
    </location>
</feature>
<feature type="domain" description="TRAP C4-dicarboxylate transport system permease DctM subunit" evidence="8">
    <location>
        <begin position="7"/>
        <end position="416"/>
    </location>
</feature>
<feature type="transmembrane region" description="Helical" evidence="7">
    <location>
        <begin position="314"/>
        <end position="339"/>
    </location>
</feature>
<evidence type="ECO:0000256" key="3">
    <source>
        <dbReference type="ARBA" id="ARBA00022519"/>
    </source>
</evidence>
<keyword evidence="6 7" id="KW-0472">Membrane</keyword>
<evidence type="ECO:0000256" key="6">
    <source>
        <dbReference type="ARBA" id="ARBA00023136"/>
    </source>
</evidence>
<dbReference type="EMBL" id="VSSQ01009807">
    <property type="protein sequence ID" value="MPM42657.1"/>
    <property type="molecule type" value="Genomic_DNA"/>
</dbReference>
<keyword evidence="2" id="KW-1003">Cell membrane</keyword>
<dbReference type="GO" id="GO:0022857">
    <property type="term" value="F:transmembrane transporter activity"/>
    <property type="evidence" value="ECO:0007669"/>
    <property type="project" value="TreeGrafter"/>
</dbReference>
<protein>
    <submittedName>
        <fullName evidence="9">C4-dicarboxylate TRAP transporter large permease protein DctM</fullName>
    </submittedName>
</protein>
<feature type="transmembrane region" description="Helical" evidence="7">
    <location>
        <begin position="170"/>
        <end position="192"/>
    </location>
</feature>
<dbReference type="PANTHER" id="PTHR33362:SF3">
    <property type="entry name" value="SIALIC ACID TRAP TRANSPORTER PERMEASE PROTEIN SIAT"/>
    <property type="match status" value="1"/>
</dbReference>
<dbReference type="InterPro" id="IPR010656">
    <property type="entry name" value="DctM"/>
</dbReference>
<dbReference type="Pfam" id="PF06808">
    <property type="entry name" value="DctM"/>
    <property type="match status" value="1"/>
</dbReference>
<feature type="transmembrane region" description="Helical" evidence="7">
    <location>
        <begin position="48"/>
        <end position="69"/>
    </location>
</feature>
<evidence type="ECO:0000256" key="2">
    <source>
        <dbReference type="ARBA" id="ARBA00022475"/>
    </source>
</evidence>
<sequence length="429" mass="44481">MTNLILFGSFAIFLALKVPIGVSAGMSLVIYLTTCSTQSLSYLATNMFTAVDSFPLMAIPFFILAGGLMEGGGLSKRLADLGSAAVGHITGGFAVVTVITCMFFGAISGSGPATVAAIGAVMVPAMMEHGYDKPFSVALIAASGCLGVIVPPSIPMVLYGVSTGASVGTLFMGGFGPALVLGGGLCVLSICISRKRGYKGSGQKFSFRRLGRAAMDAIWALLVPVIILGGIYGGFFTPTEAAVIACVYGLIAGALIYRELNWTKIYNSLVGSAETVGTVLIMVGTGTVLGKVLALERIPEAIMTGMTSLTDNKLVILLLINAVLLVVGMIMDTTPAILILSPILYPVAREFGVGIVHFGLIMVANMAIGFITPPVGVNLFVASGMTKMKFTDLCKAIVPFIFVMITALLVITYIPAVTEALPRALGMMG</sequence>
<gene>
    <name evidence="9" type="primary">dctM_49</name>
    <name evidence="9" type="ORF">SDC9_89324</name>
</gene>
<comment type="caution">
    <text evidence="9">The sequence shown here is derived from an EMBL/GenBank/DDBJ whole genome shotgun (WGS) entry which is preliminary data.</text>
</comment>
<reference evidence="9" key="1">
    <citation type="submission" date="2019-08" db="EMBL/GenBank/DDBJ databases">
        <authorList>
            <person name="Kucharzyk K."/>
            <person name="Murdoch R.W."/>
            <person name="Higgins S."/>
            <person name="Loffler F."/>
        </authorList>
    </citation>
    <scope>NUCLEOTIDE SEQUENCE</scope>
</reference>
<dbReference type="NCBIfam" id="TIGR00786">
    <property type="entry name" value="dctM"/>
    <property type="match status" value="1"/>
</dbReference>
<feature type="transmembrane region" description="Helical" evidence="7">
    <location>
        <begin position="351"/>
        <end position="376"/>
    </location>
</feature>